<dbReference type="InterPro" id="IPR029018">
    <property type="entry name" value="Hex-like_dom2"/>
</dbReference>
<gene>
    <name evidence="9" type="ORF">SAMN04488101_11059</name>
</gene>
<dbReference type="GO" id="GO:0005975">
    <property type="term" value="P:carbohydrate metabolic process"/>
    <property type="evidence" value="ECO:0007669"/>
    <property type="project" value="InterPro"/>
</dbReference>
<dbReference type="InterPro" id="IPR017853">
    <property type="entry name" value="GH"/>
</dbReference>
<evidence type="ECO:0000256" key="5">
    <source>
        <dbReference type="ARBA" id="ARBA00023295"/>
    </source>
</evidence>
<protein>
    <recommendedName>
        <fullName evidence="3">beta-N-acetylhexosaminidase</fullName>
        <ecNumber evidence="3">3.2.1.52</ecNumber>
    </recommendedName>
</protein>
<keyword evidence="4 9" id="KW-0378">Hydrolase</keyword>
<dbReference type="GO" id="GO:0004563">
    <property type="term" value="F:beta-N-acetylhexosaminidase activity"/>
    <property type="evidence" value="ECO:0007669"/>
    <property type="project" value="UniProtKB-EC"/>
</dbReference>
<dbReference type="InterPro" id="IPR015883">
    <property type="entry name" value="Glyco_hydro_20_cat"/>
</dbReference>
<evidence type="ECO:0000256" key="4">
    <source>
        <dbReference type="ARBA" id="ARBA00022801"/>
    </source>
</evidence>
<keyword evidence="10" id="KW-1185">Reference proteome</keyword>
<accession>A0A1W2E5B4</accession>
<evidence type="ECO:0000259" key="8">
    <source>
        <dbReference type="Pfam" id="PF02838"/>
    </source>
</evidence>
<evidence type="ECO:0000313" key="10">
    <source>
        <dbReference type="Proteomes" id="UP000192678"/>
    </source>
</evidence>
<reference evidence="9 10" key="1">
    <citation type="submission" date="2017-04" db="EMBL/GenBank/DDBJ databases">
        <authorList>
            <person name="Afonso C.L."/>
            <person name="Miller P.J."/>
            <person name="Scott M.A."/>
            <person name="Spackman E."/>
            <person name="Goraichik I."/>
            <person name="Dimitrov K.M."/>
            <person name="Suarez D.L."/>
            <person name="Swayne D.E."/>
        </authorList>
    </citation>
    <scope>NUCLEOTIDE SEQUENCE [LARGE SCALE GENOMIC DNA]</scope>
    <source>
        <strain evidence="9 10">DSM 19625</strain>
    </source>
</reference>
<dbReference type="InterPro" id="IPR025705">
    <property type="entry name" value="Beta_hexosaminidase_sua/sub"/>
</dbReference>
<name>A0A1W2E5B4_9SPHI</name>
<dbReference type="PANTHER" id="PTHR22600:SF57">
    <property type="entry name" value="BETA-N-ACETYLHEXOSAMINIDASE"/>
    <property type="match status" value="1"/>
</dbReference>
<dbReference type="GO" id="GO:0016020">
    <property type="term" value="C:membrane"/>
    <property type="evidence" value="ECO:0007669"/>
    <property type="project" value="TreeGrafter"/>
</dbReference>
<dbReference type="EMBL" id="FWYB01000010">
    <property type="protein sequence ID" value="SMD04930.1"/>
    <property type="molecule type" value="Genomic_DNA"/>
</dbReference>
<evidence type="ECO:0000256" key="2">
    <source>
        <dbReference type="ARBA" id="ARBA00006285"/>
    </source>
</evidence>
<proteinExistence type="inferred from homology"/>
<keyword evidence="5" id="KW-0326">Glycosidase</keyword>
<comment type="catalytic activity">
    <reaction evidence="1">
        <text>Hydrolysis of terminal non-reducing N-acetyl-D-hexosamine residues in N-acetyl-beta-D-hexosaminides.</text>
        <dbReference type="EC" id="3.2.1.52"/>
    </reaction>
</comment>
<dbReference type="InterPro" id="IPR015882">
    <property type="entry name" value="HEX_bac_N"/>
</dbReference>
<evidence type="ECO:0000256" key="1">
    <source>
        <dbReference type="ARBA" id="ARBA00001231"/>
    </source>
</evidence>
<dbReference type="GO" id="GO:0030203">
    <property type="term" value="P:glycosaminoglycan metabolic process"/>
    <property type="evidence" value="ECO:0007669"/>
    <property type="project" value="TreeGrafter"/>
</dbReference>
<dbReference type="Gene3D" id="3.20.20.80">
    <property type="entry name" value="Glycosidases"/>
    <property type="match status" value="1"/>
</dbReference>
<dbReference type="STRING" id="475255.SAMN04488101_11059"/>
<organism evidence="9 10">
    <name type="scientific">Pedobacter nyackensis</name>
    <dbReference type="NCBI Taxonomy" id="475255"/>
    <lineage>
        <taxon>Bacteria</taxon>
        <taxon>Pseudomonadati</taxon>
        <taxon>Bacteroidota</taxon>
        <taxon>Sphingobacteriia</taxon>
        <taxon>Sphingobacteriales</taxon>
        <taxon>Sphingobacteriaceae</taxon>
        <taxon>Pedobacter</taxon>
    </lineage>
</organism>
<dbReference type="PRINTS" id="PR00738">
    <property type="entry name" value="GLHYDRLASE20"/>
</dbReference>
<dbReference type="PANTHER" id="PTHR22600">
    <property type="entry name" value="BETA-HEXOSAMINIDASE"/>
    <property type="match status" value="1"/>
</dbReference>
<dbReference type="SUPFAM" id="SSF51445">
    <property type="entry name" value="(Trans)glycosidases"/>
    <property type="match status" value="1"/>
</dbReference>
<dbReference type="Pfam" id="PF02838">
    <property type="entry name" value="Glyco_hydro_20b"/>
    <property type="match status" value="1"/>
</dbReference>
<keyword evidence="6" id="KW-0732">Signal</keyword>
<evidence type="ECO:0000256" key="6">
    <source>
        <dbReference type="SAM" id="SignalP"/>
    </source>
</evidence>
<dbReference type="Pfam" id="PF00728">
    <property type="entry name" value="Glyco_hydro_20"/>
    <property type="match status" value="1"/>
</dbReference>
<dbReference type="SUPFAM" id="SSF55545">
    <property type="entry name" value="beta-N-acetylhexosaminidase-like domain"/>
    <property type="match status" value="1"/>
</dbReference>
<sequence>MNRIKYVLSAACFLLIGGFQYAFAQEVCPIIPRPAQVKKLNEQFNLNANTPVIPRAEVLKPIAHYLIQEVLKTRGLPLSLQQTTTKIPGIELKLSSKKMPSGYVLDISAKGVVITAGDEAGAFYGAVSLLQIVRQSKSVLGILKLPGWNVADKPLYEWRGIMLDESRHFFCVEKVKSVLDWMAFYKLNRFHWHLTDEPAWRIEIKKIPQTSISRWDWRLPQ</sequence>
<feature type="signal peptide" evidence="6">
    <location>
        <begin position="1"/>
        <end position="24"/>
    </location>
</feature>
<feature type="chain" id="PRO_5012325699" description="beta-N-acetylhexosaminidase" evidence="6">
    <location>
        <begin position="25"/>
        <end position="221"/>
    </location>
</feature>
<dbReference type="Gene3D" id="3.30.379.10">
    <property type="entry name" value="Chitobiase/beta-hexosaminidase domain 2-like"/>
    <property type="match status" value="1"/>
</dbReference>
<evidence type="ECO:0000259" key="7">
    <source>
        <dbReference type="Pfam" id="PF00728"/>
    </source>
</evidence>
<comment type="similarity">
    <text evidence="2">Belongs to the glycosyl hydrolase 20 family.</text>
</comment>
<dbReference type="RefSeq" id="WP_262497670.1">
    <property type="nucleotide sequence ID" value="NZ_FWYB01000010.1"/>
</dbReference>
<evidence type="ECO:0000313" key="9">
    <source>
        <dbReference type="EMBL" id="SMD04930.1"/>
    </source>
</evidence>
<feature type="domain" description="Beta-hexosaminidase bacterial type N-terminal" evidence="8">
    <location>
        <begin position="28"/>
        <end position="152"/>
    </location>
</feature>
<feature type="domain" description="Glycoside hydrolase family 20 catalytic" evidence="7">
    <location>
        <begin position="156"/>
        <end position="209"/>
    </location>
</feature>
<dbReference type="EC" id="3.2.1.52" evidence="3"/>
<dbReference type="AlphaFoldDB" id="A0A1W2E5B4"/>
<dbReference type="Proteomes" id="UP000192678">
    <property type="component" value="Unassembled WGS sequence"/>
</dbReference>
<evidence type="ECO:0000256" key="3">
    <source>
        <dbReference type="ARBA" id="ARBA00012663"/>
    </source>
</evidence>